<evidence type="ECO:0000313" key="10">
    <source>
        <dbReference type="Proteomes" id="UP000580130"/>
    </source>
</evidence>
<proteinExistence type="inferred from homology"/>
<evidence type="ECO:0000256" key="4">
    <source>
        <dbReference type="ARBA" id="ARBA00023125"/>
    </source>
</evidence>
<dbReference type="AlphaFoldDB" id="A0A848CN08"/>
<dbReference type="InterPro" id="IPR050090">
    <property type="entry name" value="Tyrosine_recombinase_XerCD"/>
</dbReference>
<protein>
    <submittedName>
        <fullName evidence="9">Site-specific integrase</fullName>
    </submittedName>
</protein>
<keyword evidence="5" id="KW-0233">DNA recombination</keyword>
<dbReference type="Pfam" id="PF00589">
    <property type="entry name" value="Phage_integrase"/>
    <property type="match status" value="1"/>
</dbReference>
<keyword evidence="4 6" id="KW-0238">DNA-binding</keyword>
<comment type="caution">
    <text evidence="9">The sequence shown here is derived from an EMBL/GenBank/DDBJ whole genome shotgun (WGS) entry which is preliminary data.</text>
</comment>
<dbReference type="InterPro" id="IPR010998">
    <property type="entry name" value="Integrase_recombinase_N"/>
</dbReference>
<sequence length="341" mass="39067">MKYKRKKDKDFWVLARAYLHDYMPAVKNLSDKSVDAYKQSLKTYLSFLKEVKSLTEEKVTLDAFSRDNIKEYVTWLKDKEFSPKTINLRLTAIRSFLKYCSEEDFELRGIYTDVCSVKKVKEEKKAIQYLKPQATSAILSAYGADTSKHRRNRMMLILLYDSGARVQELADLNISSLHIGEVNPYITLVGKGRKSRNVPLMAKTVKHLNVYIQEFHPGNEEAPLFYSILGGKPHKLSTDSISLVLKNAADMARKNCDEIPDNVHCHLIRKTKAMDLYRNGVPLPFIMQLLGHESMSTTSGFYAFATLEMMSEAINKSAPKVDDDEKLWKNADIRKAIFSLD</sequence>
<evidence type="ECO:0000256" key="3">
    <source>
        <dbReference type="ARBA" id="ARBA00022908"/>
    </source>
</evidence>
<name>A0A848CN08_9FIRM</name>
<dbReference type="PANTHER" id="PTHR30349">
    <property type="entry name" value="PHAGE INTEGRASE-RELATED"/>
    <property type="match status" value="1"/>
</dbReference>
<dbReference type="PROSITE" id="PS51898">
    <property type="entry name" value="TYR_RECOMBINASE"/>
    <property type="match status" value="1"/>
</dbReference>
<dbReference type="PANTHER" id="PTHR30349:SF41">
    <property type="entry name" value="INTEGRASE_RECOMBINASE PROTEIN MJ0367-RELATED"/>
    <property type="match status" value="1"/>
</dbReference>
<comment type="similarity">
    <text evidence="2">Belongs to the 'phage' integrase family.</text>
</comment>
<evidence type="ECO:0000256" key="6">
    <source>
        <dbReference type="PROSITE-ProRule" id="PRU01248"/>
    </source>
</evidence>
<accession>A0A848CN08</accession>
<evidence type="ECO:0000259" key="8">
    <source>
        <dbReference type="PROSITE" id="PS51900"/>
    </source>
</evidence>
<dbReference type="Pfam" id="PF02899">
    <property type="entry name" value="Phage_int_SAM_1"/>
    <property type="match status" value="1"/>
</dbReference>
<dbReference type="PROSITE" id="PS51900">
    <property type="entry name" value="CB"/>
    <property type="match status" value="1"/>
</dbReference>
<feature type="domain" description="Tyr recombinase" evidence="7">
    <location>
        <begin position="125"/>
        <end position="315"/>
    </location>
</feature>
<evidence type="ECO:0000256" key="1">
    <source>
        <dbReference type="ARBA" id="ARBA00003283"/>
    </source>
</evidence>
<dbReference type="Proteomes" id="UP000580130">
    <property type="component" value="Unassembled WGS sequence"/>
</dbReference>
<keyword evidence="3" id="KW-0229">DNA integration</keyword>
<dbReference type="GO" id="GO:0006310">
    <property type="term" value="P:DNA recombination"/>
    <property type="evidence" value="ECO:0007669"/>
    <property type="project" value="UniProtKB-KW"/>
</dbReference>
<dbReference type="InterPro" id="IPR002104">
    <property type="entry name" value="Integrase_catalytic"/>
</dbReference>
<feature type="domain" description="Core-binding (CB)" evidence="8">
    <location>
        <begin position="9"/>
        <end position="101"/>
    </location>
</feature>
<dbReference type="InterPro" id="IPR013762">
    <property type="entry name" value="Integrase-like_cat_sf"/>
</dbReference>
<dbReference type="Gene3D" id="1.10.150.130">
    <property type="match status" value="1"/>
</dbReference>
<dbReference type="GO" id="GO:0003677">
    <property type="term" value="F:DNA binding"/>
    <property type="evidence" value="ECO:0007669"/>
    <property type="project" value="UniProtKB-UniRule"/>
</dbReference>
<dbReference type="GO" id="GO:0015074">
    <property type="term" value="P:DNA integration"/>
    <property type="evidence" value="ECO:0007669"/>
    <property type="project" value="UniProtKB-KW"/>
</dbReference>
<dbReference type="Gene3D" id="1.10.443.10">
    <property type="entry name" value="Intergrase catalytic core"/>
    <property type="match status" value="1"/>
</dbReference>
<dbReference type="InterPro" id="IPR011010">
    <property type="entry name" value="DNA_brk_join_enz"/>
</dbReference>
<organism evidence="9 10">
    <name type="scientific">Dorea formicigenerans</name>
    <dbReference type="NCBI Taxonomy" id="39486"/>
    <lineage>
        <taxon>Bacteria</taxon>
        <taxon>Bacillati</taxon>
        <taxon>Bacillota</taxon>
        <taxon>Clostridia</taxon>
        <taxon>Lachnospirales</taxon>
        <taxon>Lachnospiraceae</taxon>
        <taxon>Dorea</taxon>
    </lineage>
</organism>
<evidence type="ECO:0000256" key="5">
    <source>
        <dbReference type="ARBA" id="ARBA00023172"/>
    </source>
</evidence>
<dbReference type="InterPro" id="IPR044068">
    <property type="entry name" value="CB"/>
</dbReference>
<reference evidence="9 10" key="1">
    <citation type="submission" date="2020-04" db="EMBL/GenBank/DDBJ databases">
        <authorList>
            <person name="Hitch T.C.A."/>
            <person name="Wylensek D."/>
            <person name="Clavel T."/>
        </authorList>
    </citation>
    <scope>NUCLEOTIDE SEQUENCE [LARGE SCALE GENOMIC DNA]</scope>
    <source>
        <strain evidence="9 10">BSM-383-APC-5F</strain>
    </source>
</reference>
<dbReference type="InterPro" id="IPR004107">
    <property type="entry name" value="Integrase_SAM-like_N"/>
</dbReference>
<evidence type="ECO:0000256" key="2">
    <source>
        <dbReference type="ARBA" id="ARBA00008857"/>
    </source>
</evidence>
<gene>
    <name evidence="9" type="ORF">HF855_13700</name>
</gene>
<dbReference type="EMBL" id="JABAFX010000060">
    <property type="protein sequence ID" value="NME58409.1"/>
    <property type="molecule type" value="Genomic_DNA"/>
</dbReference>
<comment type="function">
    <text evidence="1">Site-specific tyrosine recombinase, which acts by catalyzing the cutting and rejoining of the recombining DNA molecules.</text>
</comment>
<evidence type="ECO:0000259" key="7">
    <source>
        <dbReference type="PROSITE" id="PS51898"/>
    </source>
</evidence>
<evidence type="ECO:0000313" key="9">
    <source>
        <dbReference type="EMBL" id="NME58409.1"/>
    </source>
</evidence>
<dbReference type="RefSeq" id="WP_168934307.1">
    <property type="nucleotide sequence ID" value="NZ_CP173381.1"/>
</dbReference>
<dbReference type="SUPFAM" id="SSF56349">
    <property type="entry name" value="DNA breaking-rejoining enzymes"/>
    <property type="match status" value="1"/>
</dbReference>